<sequence>MKELLEFLVRSLVDEPEKVSVAEVKGEKSVVYEVRVAPSDTGKIIGKQGRVARALRTIVKAASAKRGTKAVVEILE</sequence>
<reference evidence="4" key="1">
    <citation type="journal article" date="2020" name="mSystems">
        <title>Genome- and Community-Level Interaction Insights into Carbon Utilization and Element Cycling Functions of Hydrothermarchaeota in Hydrothermal Sediment.</title>
        <authorList>
            <person name="Zhou Z."/>
            <person name="Liu Y."/>
            <person name="Xu W."/>
            <person name="Pan J."/>
            <person name="Luo Z.H."/>
            <person name="Li M."/>
        </authorList>
    </citation>
    <scope>NUCLEOTIDE SEQUENCE [LARGE SCALE GENOMIC DNA]</scope>
    <source>
        <strain evidence="4">SpSt-747</strain>
    </source>
</reference>
<dbReference type="InterPro" id="IPR020627">
    <property type="entry name" value="KhpA"/>
</dbReference>
<keyword evidence="3" id="KW-0133">Cell shape</keyword>
<protein>
    <recommendedName>
        <fullName evidence="3">RNA-binding protein KhpA</fullName>
    </recommendedName>
    <alternativeName>
        <fullName evidence="3">KH-domain protein A</fullName>
    </alternativeName>
</protein>
<dbReference type="GO" id="GO:0071555">
    <property type="term" value="P:cell wall organization"/>
    <property type="evidence" value="ECO:0007669"/>
    <property type="project" value="UniProtKB-KW"/>
</dbReference>
<dbReference type="GO" id="GO:0008360">
    <property type="term" value="P:regulation of cell shape"/>
    <property type="evidence" value="ECO:0007669"/>
    <property type="project" value="UniProtKB-KW"/>
</dbReference>
<comment type="similarity">
    <text evidence="3">Belongs to the KhpA RNA-binding protein family.</text>
</comment>
<comment type="subunit">
    <text evidence="3">Forms a complex with KhpB.</text>
</comment>
<comment type="caution">
    <text evidence="4">The sequence shown here is derived from an EMBL/GenBank/DDBJ whole genome shotgun (WGS) entry which is preliminary data.</text>
</comment>
<dbReference type="GO" id="GO:0005737">
    <property type="term" value="C:cytoplasm"/>
    <property type="evidence" value="ECO:0007669"/>
    <property type="project" value="UniProtKB-SubCell"/>
</dbReference>
<dbReference type="CDD" id="cd22533">
    <property type="entry name" value="KH-II_YlqC-like"/>
    <property type="match status" value="1"/>
</dbReference>
<dbReference type="GO" id="GO:0009252">
    <property type="term" value="P:peptidoglycan biosynthetic process"/>
    <property type="evidence" value="ECO:0007669"/>
    <property type="project" value="UniProtKB-UniRule"/>
</dbReference>
<dbReference type="AlphaFoldDB" id="A0A7V3YFB9"/>
<comment type="subcellular location">
    <subcellularLocation>
        <location evidence="3">Cytoplasm</location>
    </subcellularLocation>
</comment>
<dbReference type="InterPro" id="IPR015946">
    <property type="entry name" value="KH_dom-like_a/b"/>
</dbReference>
<evidence type="ECO:0000313" key="4">
    <source>
        <dbReference type="EMBL" id="HGI30033.1"/>
    </source>
</evidence>
<proteinExistence type="inferred from homology"/>
<dbReference type="SUPFAM" id="SSF54814">
    <property type="entry name" value="Prokaryotic type KH domain (KH-domain type II)"/>
    <property type="match status" value="1"/>
</dbReference>
<dbReference type="PANTHER" id="PTHR34654">
    <property type="entry name" value="UPF0109 PROTEIN SCO5592"/>
    <property type="match status" value="1"/>
</dbReference>
<keyword evidence="3" id="KW-0143">Chaperone</keyword>
<organism evidence="4">
    <name type="scientific">Candidatus Caldatribacterium californiense</name>
    <dbReference type="NCBI Taxonomy" id="1454726"/>
    <lineage>
        <taxon>Bacteria</taxon>
        <taxon>Pseudomonadati</taxon>
        <taxon>Atribacterota</taxon>
        <taxon>Atribacteria</taxon>
        <taxon>Atribacterales</taxon>
        <taxon>Candidatus Caldatribacteriaceae</taxon>
        <taxon>Candidatus Caldatribacterium</taxon>
    </lineage>
</organism>
<evidence type="ECO:0000256" key="1">
    <source>
        <dbReference type="ARBA" id="ARBA00022490"/>
    </source>
</evidence>
<evidence type="ECO:0000256" key="3">
    <source>
        <dbReference type="HAMAP-Rule" id="MF_00088"/>
    </source>
</evidence>
<dbReference type="InterPro" id="IPR009019">
    <property type="entry name" value="KH_sf_prok-type"/>
</dbReference>
<comment type="function">
    <text evidence="3">A probable RNA chaperone. Forms a complex with KhpB which binds to cellular RNA and controls its expression. Plays a role in peptidoglycan (PG) homeostasis and cell length regulation.</text>
</comment>
<keyword evidence="2 3" id="KW-0694">RNA-binding</keyword>
<dbReference type="HAMAP" id="MF_00088">
    <property type="entry name" value="KhpA"/>
    <property type="match status" value="1"/>
</dbReference>
<dbReference type="EMBL" id="DTFV01000033">
    <property type="protein sequence ID" value="HGI30033.1"/>
    <property type="molecule type" value="Genomic_DNA"/>
</dbReference>
<dbReference type="GO" id="GO:0003723">
    <property type="term" value="F:RNA binding"/>
    <property type="evidence" value="ECO:0007669"/>
    <property type="project" value="UniProtKB-UniRule"/>
</dbReference>
<dbReference type="NCBIfam" id="NF001748">
    <property type="entry name" value="PRK00468.1"/>
    <property type="match status" value="1"/>
</dbReference>
<dbReference type="Gene3D" id="3.30.300.20">
    <property type="match status" value="1"/>
</dbReference>
<keyword evidence="3" id="KW-0961">Cell wall biogenesis/degradation</keyword>
<dbReference type="Pfam" id="PF13083">
    <property type="entry name" value="KH_KhpA-B"/>
    <property type="match status" value="1"/>
</dbReference>
<name>A0A7V3YFB9_9BACT</name>
<evidence type="ECO:0000256" key="2">
    <source>
        <dbReference type="ARBA" id="ARBA00022884"/>
    </source>
</evidence>
<gene>
    <name evidence="3" type="primary">khpA</name>
    <name evidence="4" type="ORF">ENV30_01780</name>
</gene>
<dbReference type="PANTHER" id="PTHR34654:SF1">
    <property type="entry name" value="RNA-BINDING PROTEIN KHPA"/>
    <property type="match status" value="1"/>
</dbReference>
<accession>A0A7V3YFB9</accession>
<keyword evidence="1 3" id="KW-0963">Cytoplasm</keyword>